<dbReference type="RefSeq" id="WP_342692261.1">
    <property type="nucleotide sequence ID" value="NZ_JBCGDP010000012.1"/>
</dbReference>
<name>A0ABU9NSL2_9FLAO</name>
<proteinExistence type="predicted"/>
<dbReference type="Proteomes" id="UP001468798">
    <property type="component" value="Unassembled WGS sequence"/>
</dbReference>
<organism evidence="1 2">
    <name type="scientific">Flavobacterium polysaccharolyticum</name>
    <dbReference type="NCBI Taxonomy" id="3133148"/>
    <lineage>
        <taxon>Bacteria</taxon>
        <taxon>Pseudomonadati</taxon>
        <taxon>Bacteroidota</taxon>
        <taxon>Flavobacteriia</taxon>
        <taxon>Flavobacteriales</taxon>
        <taxon>Flavobacteriaceae</taxon>
        <taxon>Flavobacterium</taxon>
    </lineage>
</organism>
<keyword evidence="2" id="KW-1185">Reference proteome</keyword>
<protein>
    <submittedName>
        <fullName evidence="1">Uncharacterized protein</fullName>
    </submittedName>
</protein>
<reference evidence="1 2" key="1">
    <citation type="submission" date="2024-03" db="EMBL/GenBank/DDBJ databases">
        <title>Two novel species of the genus Flavobacterium exhibiting potentially degradation of complex polysaccharides.</title>
        <authorList>
            <person name="Lian X."/>
        </authorList>
    </citation>
    <scope>NUCLEOTIDE SEQUENCE [LARGE SCALE GENOMIC DNA]</scope>
    <source>
        <strain evidence="1 2">N6</strain>
    </source>
</reference>
<sequence>MFPNQAYSFLLAPGGAASFCSDGLKPIATKDIADHGTMLTEMPIFPAPNKNNVSNSCLFFTAKSKKVCSFEKNYTL</sequence>
<dbReference type="EMBL" id="JBCGDP010000012">
    <property type="protein sequence ID" value="MEM0577357.1"/>
    <property type="molecule type" value="Genomic_DNA"/>
</dbReference>
<evidence type="ECO:0000313" key="1">
    <source>
        <dbReference type="EMBL" id="MEM0577357.1"/>
    </source>
</evidence>
<evidence type="ECO:0000313" key="2">
    <source>
        <dbReference type="Proteomes" id="UP001468798"/>
    </source>
</evidence>
<gene>
    <name evidence="1" type="ORF">WFZ86_12680</name>
</gene>
<accession>A0ABU9NSL2</accession>
<comment type="caution">
    <text evidence="1">The sequence shown here is derived from an EMBL/GenBank/DDBJ whole genome shotgun (WGS) entry which is preliminary data.</text>
</comment>